<feature type="domain" description="EF-hand" evidence="1">
    <location>
        <begin position="647"/>
        <end position="682"/>
    </location>
</feature>
<feature type="domain" description="EF-hand" evidence="1">
    <location>
        <begin position="430"/>
        <end position="456"/>
    </location>
</feature>
<dbReference type="PANTHER" id="PTHR20875">
    <property type="entry name" value="EF-HAND CALCIUM-BINDING DOMAIN-CONTAINING PROTEIN 6-RELATED"/>
    <property type="match status" value="1"/>
</dbReference>
<accession>A0A1B6MF68</accession>
<dbReference type="PANTHER" id="PTHR20875:SF0">
    <property type="entry name" value="GH12158P"/>
    <property type="match status" value="1"/>
</dbReference>
<dbReference type="InterPro" id="IPR002048">
    <property type="entry name" value="EF_hand_dom"/>
</dbReference>
<dbReference type="SUPFAM" id="SSF47473">
    <property type="entry name" value="EF-hand"/>
    <property type="match status" value="4"/>
</dbReference>
<dbReference type="InterPro" id="IPR011992">
    <property type="entry name" value="EF-hand-dom_pair"/>
</dbReference>
<evidence type="ECO:0000313" key="2">
    <source>
        <dbReference type="EMBL" id="JAT34564.1"/>
    </source>
</evidence>
<evidence type="ECO:0000259" key="1">
    <source>
        <dbReference type="PROSITE" id="PS50222"/>
    </source>
</evidence>
<dbReference type="AlphaFoldDB" id="A0A1B6MF68"/>
<reference evidence="2" key="1">
    <citation type="submission" date="2015-11" db="EMBL/GenBank/DDBJ databases">
        <title>De novo transcriptome assembly of four potential Pierce s Disease insect vectors from Arizona vineyards.</title>
        <authorList>
            <person name="Tassone E.E."/>
        </authorList>
    </citation>
    <scope>NUCLEOTIDE SEQUENCE</scope>
</reference>
<dbReference type="GO" id="GO:0005509">
    <property type="term" value="F:calcium ion binding"/>
    <property type="evidence" value="ECO:0007669"/>
    <property type="project" value="InterPro"/>
</dbReference>
<dbReference type="InterPro" id="IPR052603">
    <property type="entry name" value="EFCB6"/>
</dbReference>
<proteinExistence type="predicted"/>
<name>A0A1B6MF68_9HEMI</name>
<dbReference type="Gene3D" id="1.10.238.10">
    <property type="entry name" value="EF-hand"/>
    <property type="match status" value="2"/>
</dbReference>
<sequence>MAGECKPILLLDIWRTCNKIRAGIFRSGLDLWSHYLPLDPDGFSLISESKFVSVLGGPLKDTIGLSDQEILELADYFKAPDGRILYRQFCQVIHDNVPDMTKYSALVSGLEWEDPYHVNSLSVPEERRIMLLLTKMATLVKARDLVLLPHFQDYEIIAKNNGTITISHFARVLHFLKIFVAPEEFRLLVRKFLKDGYTVNYMAFVSALEYVYQYMERCGITDLAGEVLPNFRGRAMNALLPKLPRPEVGTVPTDAVFGVQKIFHPVMNKPRDPERLQRVIQRIQKYAYTEGVRIGQFLRDFDLTNCGRLAEASFRRCLDMVGVGEAGTRRYNLTTEEVDDLVDAYRDPLDPSRCLYKMFEDDIEAVFTKKGLERLPDYVVDCPPTEVVDLPRRGNMFGSLPEDRVVACEDVLRMVKDKIARSGMNLLPDFNDYDKARNGHVTRNQFRQVLKLNCILLTDEQIYALEQRYLDELGFNYFQFMKEADPYPEPQPLYEEMLKGQIKLNSREFKMPVQPCERDIVAILAKIKKQLICYRIRLSQFLAQYDPHRQLVISRDNFVRGVDEKLQLTPTEKETIMEVFASPTRPHCVEYQRFCNTVDEAFFQQNLERAPLLQLLQHVACHDGDHNFLNFEERQQVTLALESLAARPTEALIDIFQAIDKHNCGSINRSEFLRALTILCLHTAVTSTQLDALEKCFAVPRGMRSELDYRGFINALAIVRQNWKAKRI</sequence>
<protein>
    <recommendedName>
        <fullName evidence="1">EF-hand domain-containing protein</fullName>
    </recommendedName>
</protein>
<organism evidence="2">
    <name type="scientific">Graphocephala atropunctata</name>
    <dbReference type="NCBI Taxonomy" id="36148"/>
    <lineage>
        <taxon>Eukaryota</taxon>
        <taxon>Metazoa</taxon>
        <taxon>Ecdysozoa</taxon>
        <taxon>Arthropoda</taxon>
        <taxon>Hexapoda</taxon>
        <taxon>Insecta</taxon>
        <taxon>Pterygota</taxon>
        <taxon>Neoptera</taxon>
        <taxon>Paraneoptera</taxon>
        <taxon>Hemiptera</taxon>
        <taxon>Auchenorrhyncha</taxon>
        <taxon>Membracoidea</taxon>
        <taxon>Cicadellidae</taxon>
        <taxon>Cicadellinae</taxon>
        <taxon>Cicadellini</taxon>
        <taxon>Graphocephala</taxon>
    </lineage>
</organism>
<dbReference type="PROSITE" id="PS50222">
    <property type="entry name" value="EF_HAND_2"/>
    <property type="match status" value="2"/>
</dbReference>
<gene>
    <name evidence="2" type="ORF">g.8768</name>
</gene>
<dbReference type="EMBL" id="GEBQ01005413">
    <property type="protein sequence ID" value="JAT34564.1"/>
    <property type="molecule type" value="Transcribed_RNA"/>
</dbReference>